<name>A0AA46AEY8_9AQUI</name>
<keyword evidence="4 8" id="KW-0808">Transferase</keyword>
<reference evidence="10" key="1">
    <citation type="submission" date="2017-05" db="EMBL/GenBank/DDBJ databases">
        <authorList>
            <person name="Varghese N."/>
            <person name="Submissions S."/>
        </authorList>
    </citation>
    <scope>NUCLEOTIDE SEQUENCE</scope>
    <source>
        <strain evidence="10">DSM 18763</strain>
    </source>
</reference>
<evidence type="ECO:0000256" key="3">
    <source>
        <dbReference type="ARBA" id="ARBA00022650"/>
    </source>
</evidence>
<dbReference type="SMART" id="SM00359">
    <property type="entry name" value="PUA"/>
    <property type="match status" value="1"/>
</dbReference>
<dbReference type="SUPFAM" id="SSF53633">
    <property type="entry name" value="Carbamate kinase-like"/>
    <property type="match status" value="1"/>
</dbReference>
<comment type="catalytic activity">
    <reaction evidence="8">
        <text>L-glutamate + ATP = L-glutamyl 5-phosphate + ADP</text>
        <dbReference type="Rhea" id="RHEA:14877"/>
        <dbReference type="ChEBI" id="CHEBI:29985"/>
        <dbReference type="ChEBI" id="CHEBI:30616"/>
        <dbReference type="ChEBI" id="CHEBI:58274"/>
        <dbReference type="ChEBI" id="CHEBI:456216"/>
        <dbReference type="EC" id="2.7.2.11"/>
    </reaction>
</comment>
<dbReference type="PROSITE" id="PS00902">
    <property type="entry name" value="GLUTAMATE_5_KINASE"/>
    <property type="match status" value="1"/>
</dbReference>
<dbReference type="GO" id="GO:0055129">
    <property type="term" value="P:L-proline biosynthetic process"/>
    <property type="evidence" value="ECO:0007669"/>
    <property type="project" value="UniProtKB-UniRule"/>
</dbReference>
<dbReference type="Pfam" id="PF01472">
    <property type="entry name" value="PUA"/>
    <property type="match status" value="1"/>
</dbReference>
<dbReference type="Gene3D" id="2.30.130.10">
    <property type="entry name" value="PUA domain"/>
    <property type="match status" value="1"/>
</dbReference>
<dbReference type="EMBL" id="FXTX01000014">
    <property type="protein sequence ID" value="SMP15712.1"/>
    <property type="molecule type" value="Genomic_DNA"/>
</dbReference>
<comment type="similarity">
    <text evidence="8">Belongs to the glutamate 5-kinase family.</text>
</comment>
<dbReference type="CDD" id="cd21157">
    <property type="entry name" value="PUA_G5K"/>
    <property type="match status" value="1"/>
</dbReference>
<dbReference type="RefSeq" id="WP_265134749.1">
    <property type="nucleotide sequence ID" value="NZ_FXTX01000014.1"/>
</dbReference>
<keyword evidence="1 8" id="KW-0963">Cytoplasm</keyword>
<dbReference type="PANTHER" id="PTHR43654:SF1">
    <property type="entry name" value="ISOPENTENYL PHOSPHATE KINASE"/>
    <property type="match status" value="1"/>
</dbReference>
<dbReference type="Proteomes" id="UP001157947">
    <property type="component" value="Unassembled WGS sequence"/>
</dbReference>
<dbReference type="SUPFAM" id="SSF88697">
    <property type="entry name" value="PUA domain-like"/>
    <property type="match status" value="1"/>
</dbReference>
<keyword evidence="5 8" id="KW-0547">Nucleotide-binding</keyword>
<dbReference type="CDD" id="cd04242">
    <property type="entry name" value="AAK_G5K_ProB"/>
    <property type="match status" value="1"/>
</dbReference>
<organism evidence="10 11">
    <name type="scientific">Venenivibrio stagnispumantis</name>
    <dbReference type="NCBI Taxonomy" id="407998"/>
    <lineage>
        <taxon>Bacteria</taxon>
        <taxon>Pseudomonadati</taxon>
        <taxon>Aquificota</taxon>
        <taxon>Aquificia</taxon>
        <taxon>Aquificales</taxon>
        <taxon>Hydrogenothermaceae</taxon>
        <taxon>Venenivibrio</taxon>
    </lineage>
</organism>
<evidence type="ECO:0000259" key="9">
    <source>
        <dbReference type="SMART" id="SM00359"/>
    </source>
</evidence>
<comment type="pathway">
    <text evidence="8">Amino-acid biosynthesis; L-proline biosynthesis; L-glutamate 5-semialdehyde from L-glutamate: step 1/2.</text>
</comment>
<feature type="binding site" evidence="8">
    <location>
        <position position="16"/>
    </location>
    <ligand>
        <name>ATP</name>
        <dbReference type="ChEBI" id="CHEBI:30616"/>
    </ligand>
</feature>
<dbReference type="HAMAP" id="MF_00456">
    <property type="entry name" value="ProB"/>
    <property type="match status" value="1"/>
</dbReference>
<gene>
    <name evidence="8" type="primary">proB</name>
    <name evidence="10" type="ORF">SAMN06264868_1147</name>
</gene>
<keyword evidence="7 8" id="KW-0067">ATP-binding</keyword>
<evidence type="ECO:0000256" key="2">
    <source>
        <dbReference type="ARBA" id="ARBA00022605"/>
    </source>
</evidence>
<dbReference type="GO" id="GO:0005524">
    <property type="term" value="F:ATP binding"/>
    <property type="evidence" value="ECO:0007669"/>
    <property type="project" value="UniProtKB-KW"/>
</dbReference>
<feature type="domain" description="PUA" evidence="9">
    <location>
        <begin position="277"/>
        <end position="359"/>
    </location>
</feature>
<sequence>MERIDYIKSAKRIVLKIGSGILEKEDDIDIEFIQNLANQIKNLDKEFIIVSSGAVLAGVKKLKLKYRPKDITEKQAVAAVGQAYLMQIYDNIFSKNNLIVGQILLTTEGLRERKRYIYARNTLNKLIDMNVIPIINENDTIAVEEIVFGDNDFLAAHVSVLAQADLLIILSTAGGLYTDDPSNPDSKLIEEIKDIEEALSYAKSSKSKFGTGGMRSKLEASKIATSHSIPVIIAPKKEDIIKSIFEGEKVGTFIYPAKNKKLKEKKSWLSLLSAPKGKIIIDKGAENALKNKKSLLPAGIKEVEGIFYPKDVVAIASEDGKIIGKGIVEIGYKDLKKIKGLKTSYIEKLLNKKISEVIHIDNMVLFDE</sequence>
<proteinExistence type="inferred from homology"/>
<dbReference type="AlphaFoldDB" id="A0AA46AEY8"/>
<dbReference type="InterPro" id="IPR019797">
    <property type="entry name" value="Glutamate_5-kinase_CS"/>
</dbReference>
<evidence type="ECO:0000313" key="10">
    <source>
        <dbReference type="EMBL" id="SMP15712.1"/>
    </source>
</evidence>
<comment type="caution">
    <text evidence="10">The sequence shown here is derived from an EMBL/GenBank/DDBJ whole genome shotgun (WGS) entry which is preliminary data.</text>
</comment>
<dbReference type="PROSITE" id="PS50890">
    <property type="entry name" value="PUA"/>
    <property type="match status" value="1"/>
</dbReference>
<dbReference type="GO" id="GO:0005829">
    <property type="term" value="C:cytosol"/>
    <property type="evidence" value="ECO:0007669"/>
    <property type="project" value="TreeGrafter"/>
</dbReference>
<dbReference type="Pfam" id="PF00696">
    <property type="entry name" value="AA_kinase"/>
    <property type="match status" value="1"/>
</dbReference>
<keyword evidence="11" id="KW-1185">Reference proteome</keyword>
<keyword evidence="6 8" id="KW-0418">Kinase</keyword>
<dbReference type="PIRSF" id="PIRSF000729">
    <property type="entry name" value="GK"/>
    <property type="match status" value="1"/>
</dbReference>
<dbReference type="InterPro" id="IPR036974">
    <property type="entry name" value="PUA_sf"/>
</dbReference>
<evidence type="ECO:0000256" key="8">
    <source>
        <dbReference type="HAMAP-Rule" id="MF_00456"/>
    </source>
</evidence>
<feature type="binding site" evidence="8">
    <location>
        <position position="52"/>
    </location>
    <ligand>
        <name>substrate</name>
    </ligand>
</feature>
<dbReference type="EC" id="2.7.2.11" evidence="8"/>
<dbReference type="GO" id="GO:0004349">
    <property type="term" value="F:glutamate 5-kinase activity"/>
    <property type="evidence" value="ECO:0007669"/>
    <property type="project" value="UniProtKB-UniRule"/>
</dbReference>
<evidence type="ECO:0000256" key="7">
    <source>
        <dbReference type="ARBA" id="ARBA00022840"/>
    </source>
</evidence>
<dbReference type="Gene3D" id="3.40.1160.10">
    <property type="entry name" value="Acetylglutamate kinase-like"/>
    <property type="match status" value="1"/>
</dbReference>
<keyword evidence="3 8" id="KW-0641">Proline biosynthesis</keyword>
<dbReference type="InterPro" id="IPR002478">
    <property type="entry name" value="PUA"/>
</dbReference>
<dbReference type="PRINTS" id="PR00474">
    <property type="entry name" value="GLU5KINASE"/>
</dbReference>
<dbReference type="InterPro" id="IPR036393">
    <property type="entry name" value="AceGlu_kinase-like_sf"/>
</dbReference>
<feature type="binding site" evidence="8">
    <location>
        <position position="151"/>
    </location>
    <ligand>
        <name>substrate</name>
    </ligand>
</feature>
<keyword evidence="2 8" id="KW-0028">Amino-acid biosynthesis</keyword>
<evidence type="ECO:0000313" key="11">
    <source>
        <dbReference type="Proteomes" id="UP001157947"/>
    </source>
</evidence>
<dbReference type="InterPro" id="IPR001048">
    <property type="entry name" value="Asp/Glu/Uridylate_kinase"/>
</dbReference>
<evidence type="ECO:0000256" key="5">
    <source>
        <dbReference type="ARBA" id="ARBA00022741"/>
    </source>
</evidence>
<dbReference type="GO" id="GO:0003723">
    <property type="term" value="F:RNA binding"/>
    <property type="evidence" value="ECO:0007669"/>
    <property type="project" value="InterPro"/>
</dbReference>
<dbReference type="NCBIfam" id="TIGR01027">
    <property type="entry name" value="proB"/>
    <property type="match status" value="1"/>
</dbReference>
<dbReference type="PANTHER" id="PTHR43654">
    <property type="entry name" value="GLUTAMATE 5-KINASE"/>
    <property type="match status" value="1"/>
</dbReference>
<dbReference type="InterPro" id="IPR041739">
    <property type="entry name" value="G5K_ProB"/>
</dbReference>
<dbReference type="InterPro" id="IPR001057">
    <property type="entry name" value="Glu/AcGlu_kinase"/>
</dbReference>
<comment type="function">
    <text evidence="8">Catalyzes the transfer of a phosphate group to glutamate to form L-glutamate 5-phosphate.</text>
</comment>
<feature type="binding site" evidence="8">
    <location>
        <begin position="211"/>
        <end position="217"/>
    </location>
    <ligand>
        <name>ATP</name>
        <dbReference type="ChEBI" id="CHEBI:30616"/>
    </ligand>
</feature>
<evidence type="ECO:0000256" key="4">
    <source>
        <dbReference type="ARBA" id="ARBA00022679"/>
    </source>
</evidence>
<comment type="subcellular location">
    <subcellularLocation>
        <location evidence="8">Cytoplasm</location>
    </subcellularLocation>
</comment>
<dbReference type="InterPro" id="IPR015947">
    <property type="entry name" value="PUA-like_sf"/>
</dbReference>
<evidence type="ECO:0000256" key="1">
    <source>
        <dbReference type="ARBA" id="ARBA00022490"/>
    </source>
</evidence>
<accession>A0AA46AEY8</accession>
<protein>
    <recommendedName>
        <fullName evidence="8">Glutamate 5-kinase</fullName>
        <ecNumber evidence="8">2.7.2.11</ecNumber>
    </recommendedName>
    <alternativeName>
        <fullName evidence="8">Gamma-glutamyl kinase</fullName>
        <shortName evidence="8">GK</shortName>
    </alternativeName>
</protein>
<dbReference type="InterPro" id="IPR005715">
    <property type="entry name" value="Glu_5kinase/COase_Synthase"/>
</dbReference>
<evidence type="ECO:0000256" key="6">
    <source>
        <dbReference type="ARBA" id="ARBA00022777"/>
    </source>
</evidence>
<dbReference type="FunFam" id="3.40.1160.10:FF:000018">
    <property type="entry name" value="Glutamate 5-kinase"/>
    <property type="match status" value="1"/>
</dbReference>
<dbReference type="InterPro" id="IPR011529">
    <property type="entry name" value="Glu_5kinase"/>
</dbReference>
<feature type="binding site" evidence="8">
    <location>
        <position position="139"/>
    </location>
    <ligand>
        <name>substrate</name>
    </ligand>
</feature>
<comment type="caution">
    <text evidence="8">Lacks conserved residue(s) required for the propagation of feature annotation.</text>
</comment>